<organism evidence="13 14">
    <name type="scientific">Eleusine coracana subsp. coracana</name>
    <dbReference type="NCBI Taxonomy" id="191504"/>
    <lineage>
        <taxon>Eukaryota</taxon>
        <taxon>Viridiplantae</taxon>
        <taxon>Streptophyta</taxon>
        <taxon>Embryophyta</taxon>
        <taxon>Tracheophyta</taxon>
        <taxon>Spermatophyta</taxon>
        <taxon>Magnoliopsida</taxon>
        <taxon>Liliopsida</taxon>
        <taxon>Poales</taxon>
        <taxon>Poaceae</taxon>
        <taxon>PACMAD clade</taxon>
        <taxon>Chloridoideae</taxon>
        <taxon>Cynodonteae</taxon>
        <taxon>Eleusininae</taxon>
        <taxon>Eleusine</taxon>
    </lineage>
</organism>
<evidence type="ECO:0000256" key="7">
    <source>
        <dbReference type="ARBA" id="ARBA00022723"/>
    </source>
</evidence>
<evidence type="ECO:0000256" key="2">
    <source>
        <dbReference type="ARBA" id="ARBA00001962"/>
    </source>
</evidence>
<evidence type="ECO:0000313" key="13">
    <source>
        <dbReference type="EMBL" id="GJN30836.1"/>
    </source>
</evidence>
<evidence type="ECO:0000256" key="10">
    <source>
        <dbReference type="ARBA" id="ARBA00022833"/>
    </source>
</evidence>
<evidence type="ECO:0000259" key="12">
    <source>
        <dbReference type="Pfam" id="PF00149"/>
    </source>
</evidence>
<comment type="subcellular location">
    <subcellularLocation>
        <location evidence="3">Secreted</location>
    </subcellularLocation>
</comment>
<dbReference type="CDD" id="cd07378">
    <property type="entry name" value="MPP_ACP5"/>
    <property type="match status" value="1"/>
</dbReference>
<dbReference type="EC" id="3.1.3.2" evidence="5"/>
<dbReference type="InterPro" id="IPR024927">
    <property type="entry name" value="Acid_PPase"/>
</dbReference>
<evidence type="ECO:0000256" key="6">
    <source>
        <dbReference type="ARBA" id="ARBA00022525"/>
    </source>
</evidence>
<dbReference type="PANTHER" id="PTHR10161">
    <property type="entry name" value="TARTRATE-RESISTANT ACID PHOSPHATASE TYPE 5"/>
    <property type="match status" value="1"/>
</dbReference>
<evidence type="ECO:0000256" key="1">
    <source>
        <dbReference type="ARBA" id="ARBA00000032"/>
    </source>
</evidence>
<comment type="caution">
    <text evidence="13">The sequence shown here is derived from an EMBL/GenBank/DDBJ whole genome shotgun (WGS) entry which is preliminary data.</text>
</comment>
<gene>
    <name evidence="13" type="primary">gb19174</name>
    <name evidence="13" type="ORF">PR202_gb19174</name>
</gene>
<sequence>MNLSGDWRSLFPVASVFAPPSAARSRGALLFSPLPPAVSLLSLPFPIPPPPQHASSRGLHRFLRAYITATSFLPLADLDSLASDLLAPPPSPFPPPSNLLAVLRRPSSPSSWSLLVFFPYGENAEQVAFITLDSDTVAGSTPASPVVQGQGFRHPGQSIRLLAASTTESFWLSRPGDKLVEGFLLAATLYSVNWFRVELHKSESLALVPVAKQGFDAAVVHACWSRHLPSECIVLLENGELCWFNLDSCNGGKMRVDLGSTDDCGNWLSCDYGAKPWMVIIATSKSVLLVDLRFASRGEYKVVAKVGTPGVFETDLFAGADQYLAFCRAGFDHFHYSVVTQRFLILLDVRQPLKPLLVWQHGLENPNNVAMFQLSELWPSKEHELASKSGFAILVGSFFTGEFSMFCYGPEEQGRSENSRLYSWDLPSRFPLTDQRCGCSNGIVKDVLSLPVSRDGSDPQENKSLTIGYYVLPYDISVLEPSFAGFALIRLTALGKLEIQRYRKSTDIHDDIPFQRILNGLPSNILCVTFSKYKDMVACSGERAAEHLDVPSLTRNELRPFLLAKPSSISDNLTSKRSPSLSFLLRVLDWVPAMSRSYAAVLAILAMAAVLCAPASAELTRLEHPAKNDGSLSLLVVGDWGRKGAYNQSRVAEQMGRVGEKLSIDFVVSTGDNFYKNGLNGVDDPQFEESFSDIYTAQSLQKPWYLVLGNHDYRGNALAQLSPVMRKIDSRFICMRSFIVNSEFVDFFFIDTTPFQLKYWTQPGKDHYDWRGVAPRGKYIANLLKDLDDALKKSTARWKIAIGHHTMRSVSEHGDTIELLKLLLPILKDNNVDFYINGHDHCLEHISSRDSPIQYFTSGGGSKAWRGAYQRNKDKVRFFYDGQGFMSLQLNRDQARFNFYDVSGKILYQWSSSKMNHLQPNTYVSEE</sequence>
<accession>A0AAV5F7K3</accession>
<reference evidence="13" key="2">
    <citation type="submission" date="2021-12" db="EMBL/GenBank/DDBJ databases">
        <title>Resequencing data analysis of finger millet.</title>
        <authorList>
            <person name="Hatakeyama M."/>
            <person name="Aluri S."/>
            <person name="Balachadran M.T."/>
            <person name="Sivarajan S.R."/>
            <person name="Poveda L."/>
            <person name="Shimizu-Inatsugi R."/>
            <person name="Schlapbach R."/>
            <person name="Sreeman S.M."/>
            <person name="Shimizu K.K."/>
        </authorList>
    </citation>
    <scope>NUCLEOTIDE SEQUENCE</scope>
</reference>
<dbReference type="InterPro" id="IPR051558">
    <property type="entry name" value="Metallophosphoesterase_PAP"/>
</dbReference>
<dbReference type="AlphaFoldDB" id="A0AAV5F7K3"/>
<keyword evidence="11" id="KW-0325">Glycoprotein</keyword>
<dbReference type="GO" id="GO:0046872">
    <property type="term" value="F:metal ion binding"/>
    <property type="evidence" value="ECO:0007669"/>
    <property type="project" value="UniProtKB-KW"/>
</dbReference>
<evidence type="ECO:0000256" key="4">
    <source>
        <dbReference type="ARBA" id="ARBA00008723"/>
    </source>
</evidence>
<comment type="cofactor">
    <cofactor evidence="2">
        <name>Fe cation</name>
        <dbReference type="ChEBI" id="CHEBI:24875"/>
    </cofactor>
</comment>
<dbReference type="Pfam" id="PF00149">
    <property type="entry name" value="Metallophos"/>
    <property type="match status" value="1"/>
</dbReference>
<name>A0AAV5F7K3_ELECO</name>
<evidence type="ECO:0000256" key="9">
    <source>
        <dbReference type="ARBA" id="ARBA00022801"/>
    </source>
</evidence>
<keyword evidence="6" id="KW-0964">Secreted</keyword>
<dbReference type="Gene3D" id="3.60.21.10">
    <property type="match status" value="1"/>
</dbReference>
<dbReference type="GO" id="GO:0005576">
    <property type="term" value="C:extracellular region"/>
    <property type="evidence" value="ECO:0007669"/>
    <property type="project" value="UniProtKB-SubCell"/>
</dbReference>
<dbReference type="SUPFAM" id="SSF56300">
    <property type="entry name" value="Metallo-dependent phosphatases"/>
    <property type="match status" value="1"/>
</dbReference>
<dbReference type="GO" id="GO:0003993">
    <property type="term" value="F:acid phosphatase activity"/>
    <property type="evidence" value="ECO:0007669"/>
    <property type="project" value="UniProtKB-EC"/>
</dbReference>
<dbReference type="FunFam" id="3.60.21.10:FF:000027">
    <property type="entry name" value="Purple acid phosphatase"/>
    <property type="match status" value="1"/>
</dbReference>
<keyword evidence="14" id="KW-1185">Reference proteome</keyword>
<reference evidence="13" key="1">
    <citation type="journal article" date="2018" name="DNA Res.">
        <title>Multiple hybrid de novo genome assembly of finger millet, an orphan allotetraploid crop.</title>
        <authorList>
            <person name="Hatakeyama M."/>
            <person name="Aluri S."/>
            <person name="Balachadran M.T."/>
            <person name="Sivarajan S.R."/>
            <person name="Patrignani A."/>
            <person name="Gruter S."/>
            <person name="Poveda L."/>
            <person name="Shimizu-Inatsugi R."/>
            <person name="Baeten J."/>
            <person name="Francoijs K.J."/>
            <person name="Nataraja K.N."/>
            <person name="Reddy Y.A.N."/>
            <person name="Phadnis S."/>
            <person name="Ravikumar R.L."/>
            <person name="Schlapbach R."/>
            <person name="Sreeman S.M."/>
            <person name="Shimizu K.K."/>
        </authorList>
    </citation>
    <scope>NUCLEOTIDE SEQUENCE</scope>
</reference>
<keyword evidence="8" id="KW-0732">Signal</keyword>
<dbReference type="EMBL" id="BQKI01000082">
    <property type="protein sequence ID" value="GJN30836.1"/>
    <property type="molecule type" value="Genomic_DNA"/>
</dbReference>
<evidence type="ECO:0000256" key="11">
    <source>
        <dbReference type="ARBA" id="ARBA00023180"/>
    </source>
</evidence>
<comment type="similarity">
    <text evidence="4">Belongs to the metallophosphoesterase superfamily. Purple acid phosphatase family.</text>
</comment>
<comment type="catalytic activity">
    <reaction evidence="1">
        <text>a phosphate monoester + H2O = an alcohol + phosphate</text>
        <dbReference type="Rhea" id="RHEA:15017"/>
        <dbReference type="ChEBI" id="CHEBI:15377"/>
        <dbReference type="ChEBI" id="CHEBI:30879"/>
        <dbReference type="ChEBI" id="CHEBI:43474"/>
        <dbReference type="ChEBI" id="CHEBI:67140"/>
        <dbReference type="EC" id="3.1.3.2"/>
    </reaction>
</comment>
<evidence type="ECO:0000256" key="8">
    <source>
        <dbReference type="ARBA" id="ARBA00022729"/>
    </source>
</evidence>
<protein>
    <recommendedName>
        <fullName evidence="5">acid phosphatase</fullName>
        <ecNumber evidence="5">3.1.3.2</ecNumber>
    </recommendedName>
</protein>
<keyword evidence="7" id="KW-0479">Metal-binding</keyword>
<proteinExistence type="inferred from homology"/>
<keyword evidence="10" id="KW-0862">Zinc</keyword>
<keyword evidence="9" id="KW-0378">Hydrolase</keyword>
<dbReference type="Proteomes" id="UP001054889">
    <property type="component" value="Unassembled WGS sequence"/>
</dbReference>
<dbReference type="InterPro" id="IPR029052">
    <property type="entry name" value="Metallo-depent_PP-like"/>
</dbReference>
<evidence type="ECO:0000313" key="14">
    <source>
        <dbReference type="Proteomes" id="UP001054889"/>
    </source>
</evidence>
<feature type="domain" description="Calcineurin-like phosphoesterase" evidence="12">
    <location>
        <begin position="634"/>
        <end position="842"/>
    </location>
</feature>
<dbReference type="InterPro" id="IPR004843">
    <property type="entry name" value="Calcineurin-like_PHP"/>
</dbReference>
<evidence type="ECO:0000256" key="5">
    <source>
        <dbReference type="ARBA" id="ARBA00012646"/>
    </source>
</evidence>
<dbReference type="PANTHER" id="PTHR10161:SF58">
    <property type="entry name" value="PURPLE ACID PHOSPHATASE"/>
    <property type="match status" value="1"/>
</dbReference>
<evidence type="ECO:0000256" key="3">
    <source>
        <dbReference type="ARBA" id="ARBA00004613"/>
    </source>
</evidence>